<dbReference type="EMBL" id="BARW01022461">
    <property type="protein sequence ID" value="GAI99681.1"/>
    <property type="molecule type" value="Genomic_DNA"/>
</dbReference>
<protein>
    <submittedName>
        <fullName evidence="1">Uncharacterized protein</fullName>
    </submittedName>
</protein>
<proteinExistence type="predicted"/>
<gene>
    <name evidence="1" type="ORF">S12H4_37483</name>
</gene>
<organism evidence="1">
    <name type="scientific">marine sediment metagenome</name>
    <dbReference type="NCBI Taxonomy" id="412755"/>
    <lineage>
        <taxon>unclassified sequences</taxon>
        <taxon>metagenomes</taxon>
        <taxon>ecological metagenomes</taxon>
    </lineage>
</organism>
<comment type="caution">
    <text evidence="1">The sequence shown here is derived from an EMBL/GenBank/DDBJ whole genome shotgun (WGS) entry which is preliminary data.</text>
</comment>
<feature type="non-terminal residue" evidence="1">
    <location>
        <position position="99"/>
    </location>
</feature>
<accession>X1U7T8</accession>
<name>X1U7T8_9ZZZZ</name>
<evidence type="ECO:0000313" key="1">
    <source>
        <dbReference type="EMBL" id="GAI99681.1"/>
    </source>
</evidence>
<dbReference type="AlphaFoldDB" id="X1U7T8"/>
<reference evidence="1" key="1">
    <citation type="journal article" date="2014" name="Front. Microbiol.">
        <title>High frequency of phylogenetically diverse reductive dehalogenase-homologous genes in deep subseafloor sedimentary metagenomes.</title>
        <authorList>
            <person name="Kawai M."/>
            <person name="Futagami T."/>
            <person name="Toyoda A."/>
            <person name="Takaki Y."/>
            <person name="Nishi S."/>
            <person name="Hori S."/>
            <person name="Arai W."/>
            <person name="Tsubouchi T."/>
            <person name="Morono Y."/>
            <person name="Uchiyama I."/>
            <person name="Ito T."/>
            <person name="Fujiyama A."/>
            <person name="Inagaki F."/>
            <person name="Takami H."/>
        </authorList>
    </citation>
    <scope>NUCLEOTIDE SEQUENCE</scope>
    <source>
        <strain evidence="1">Expedition CK06-06</strain>
    </source>
</reference>
<sequence>MPDFETDLTLGKEYSVESALENITDVEEHLDKILLDEKYRELCVACMKKHARLIRDKGRDCSTRFTCPPDRDIWEKLYKWSWKLQESIPILAKNKETEQ</sequence>